<feature type="transmembrane region" description="Helical" evidence="5">
    <location>
        <begin position="46"/>
        <end position="66"/>
    </location>
</feature>
<feature type="transmembrane region" description="Helical" evidence="5">
    <location>
        <begin position="100"/>
        <end position="120"/>
    </location>
</feature>
<evidence type="ECO:0000313" key="7">
    <source>
        <dbReference type="Proteomes" id="UP000642748"/>
    </source>
</evidence>
<keyword evidence="7" id="KW-1185">Reference proteome</keyword>
<dbReference type="EMBL" id="BONZ01000081">
    <property type="protein sequence ID" value="GIH19518.1"/>
    <property type="molecule type" value="Genomic_DNA"/>
</dbReference>
<feature type="transmembrane region" description="Helical" evidence="5">
    <location>
        <begin position="72"/>
        <end position="93"/>
    </location>
</feature>
<evidence type="ECO:0000256" key="4">
    <source>
        <dbReference type="ARBA" id="ARBA00023136"/>
    </source>
</evidence>
<dbReference type="RefSeq" id="WP_203922971.1">
    <property type="nucleotide sequence ID" value="NZ_BONZ01000081.1"/>
</dbReference>
<evidence type="ECO:0000256" key="3">
    <source>
        <dbReference type="ARBA" id="ARBA00022989"/>
    </source>
</evidence>
<accession>A0A8J3QZ20</accession>
<dbReference type="GO" id="GO:0016020">
    <property type="term" value="C:membrane"/>
    <property type="evidence" value="ECO:0007669"/>
    <property type="project" value="UniProtKB-SubCell"/>
</dbReference>
<comment type="caution">
    <text evidence="6">The sequence shown here is derived from an EMBL/GenBank/DDBJ whole genome shotgun (WGS) entry which is preliminary data.</text>
</comment>
<name>A0A8J3QZ20_9ACTN</name>
<feature type="transmembrane region" description="Helical" evidence="5">
    <location>
        <begin position="6"/>
        <end position="26"/>
    </location>
</feature>
<dbReference type="AlphaFoldDB" id="A0A8J3QZ20"/>
<reference evidence="6" key="1">
    <citation type="submission" date="2021-01" db="EMBL/GenBank/DDBJ databases">
        <title>Whole genome shotgun sequence of Rugosimonospora africana NBRC 104875.</title>
        <authorList>
            <person name="Komaki H."/>
            <person name="Tamura T."/>
        </authorList>
    </citation>
    <scope>NUCLEOTIDE SEQUENCE</scope>
    <source>
        <strain evidence="6">NBRC 104875</strain>
    </source>
</reference>
<comment type="subcellular location">
    <subcellularLocation>
        <location evidence="1">Membrane</location>
        <topology evidence="1">Multi-pass membrane protein</topology>
    </subcellularLocation>
</comment>
<evidence type="ECO:0000256" key="1">
    <source>
        <dbReference type="ARBA" id="ARBA00004141"/>
    </source>
</evidence>
<keyword evidence="3 5" id="KW-1133">Transmembrane helix</keyword>
<gene>
    <name evidence="6" type="ORF">Raf01_76900</name>
</gene>
<evidence type="ECO:0000256" key="5">
    <source>
        <dbReference type="SAM" id="Phobius"/>
    </source>
</evidence>
<sequence length="123" mass="12740">MNVALWIMQVIVAMVFLFSAVTKGTWSKEKLVAKGQTGVGPVPLAAVRFVALAELLGVLGLLLPWAMDVAPVLTPLAAIGLAIIMVGAALIHLRLGEPRTVLGNAAILILCVVVASGRLAHLG</sequence>
<organism evidence="6 7">
    <name type="scientific">Rugosimonospora africana</name>
    <dbReference type="NCBI Taxonomy" id="556532"/>
    <lineage>
        <taxon>Bacteria</taxon>
        <taxon>Bacillati</taxon>
        <taxon>Actinomycetota</taxon>
        <taxon>Actinomycetes</taxon>
        <taxon>Micromonosporales</taxon>
        <taxon>Micromonosporaceae</taxon>
        <taxon>Rugosimonospora</taxon>
    </lineage>
</organism>
<protein>
    <recommendedName>
        <fullName evidence="8">DoxX-like protein</fullName>
    </recommendedName>
</protein>
<dbReference type="Pfam" id="PF13564">
    <property type="entry name" value="DoxX_2"/>
    <property type="match status" value="1"/>
</dbReference>
<dbReference type="InterPro" id="IPR032808">
    <property type="entry name" value="DoxX"/>
</dbReference>
<evidence type="ECO:0000313" key="6">
    <source>
        <dbReference type="EMBL" id="GIH19518.1"/>
    </source>
</evidence>
<evidence type="ECO:0008006" key="8">
    <source>
        <dbReference type="Google" id="ProtNLM"/>
    </source>
</evidence>
<keyword evidence="2 5" id="KW-0812">Transmembrane</keyword>
<dbReference type="Proteomes" id="UP000642748">
    <property type="component" value="Unassembled WGS sequence"/>
</dbReference>
<keyword evidence="4 5" id="KW-0472">Membrane</keyword>
<evidence type="ECO:0000256" key="2">
    <source>
        <dbReference type="ARBA" id="ARBA00022692"/>
    </source>
</evidence>
<proteinExistence type="predicted"/>